<keyword evidence="2" id="KW-1185">Reference proteome</keyword>
<comment type="caution">
    <text evidence="1">The sequence shown here is derived from an EMBL/GenBank/DDBJ whole genome shotgun (WGS) entry which is preliminary data.</text>
</comment>
<proteinExistence type="predicted"/>
<sequence>MVRTRHPHAEIPSKRHCITLQIKFQSRGTPTRAQHGKVHGQTHLSKRRKVKRFPGVATFCWWSRTTRWRHPVGGGGDEDTNERRMTNGTKIGAKTRFREGFRSVVTGYIISEIQDEEIREHREAS</sequence>
<organism evidence="1 2">
    <name type="scientific">Zophobas morio</name>
    <dbReference type="NCBI Taxonomy" id="2755281"/>
    <lineage>
        <taxon>Eukaryota</taxon>
        <taxon>Metazoa</taxon>
        <taxon>Ecdysozoa</taxon>
        <taxon>Arthropoda</taxon>
        <taxon>Hexapoda</taxon>
        <taxon>Insecta</taxon>
        <taxon>Pterygota</taxon>
        <taxon>Neoptera</taxon>
        <taxon>Endopterygota</taxon>
        <taxon>Coleoptera</taxon>
        <taxon>Polyphaga</taxon>
        <taxon>Cucujiformia</taxon>
        <taxon>Tenebrionidae</taxon>
        <taxon>Zophobas</taxon>
    </lineage>
</organism>
<evidence type="ECO:0000313" key="1">
    <source>
        <dbReference type="EMBL" id="KAJ3642200.1"/>
    </source>
</evidence>
<protein>
    <submittedName>
        <fullName evidence="1">Uncharacterized protein</fullName>
    </submittedName>
</protein>
<dbReference type="EMBL" id="JALNTZ010000008">
    <property type="protein sequence ID" value="KAJ3642200.1"/>
    <property type="molecule type" value="Genomic_DNA"/>
</dbReference>
<dbReference type="AlphaFoldDB" id="A0AA38M364"/>
<reference evidence="1" key="1">
    <citation type="journal article" date="2023" name="G3 (Bethesda)">
        <title>Whole genome assemblies of Zophobas morio and Tenebrio molitor.</title>
        <authorList>
            <person name="Kaur S."/>
            <person name="Stinson S.A."/>
            <person name="diCenzo G.C."/>
        </authorList>
    </citation>
    <scope>NUCLEOTIDE SEQUENCE</scope>
    <source>
        <strain evidence="1">QUZm001</strain>
    </source>
</reference>
<accession>A0AA38M364</accession>
<name>A0AA38M364_9CUCU</name>
<evidence type="ECO:0000313" key="2">
    <source>
        <dbReference type="Proteomes" id="UP001168821"/>
    </source>
</evidence>
<gene>
    <name evidence="1" type="ORF">Zmor_025005</name>
</gene>
<dbReference type="Proteomes" id="UP001168821">
    <property type="component" value="Unassembled WGS sequence"/>
</dbReference>